<evidence type="ECO:0000313" key="3">
    <source>
        <dbReference type="Proteomes" id="UP000310334"/>
    </source>
</evidence>
<sequence>MKGQNQVFFCSIRGSTIKKFIILDCITGTGIYYALKIITSSVLVGVVGSIVCTESIKRIPSKCCT</sequence>
<dbReference type="OrthoDB" id="2929504at2"/>
<reference evidence="2" key="1">
    <citation type="submission" date="2019-04" db="EMBL/GenBank/DDBJ databases">
        <title>Bacillus sediminilitoris sp. nov., isolated from a tidal flat sediment on the East China Sea.</title>
        <authorList>
            <person name="Wei Y."/>
            <person name="Mao H."/>
            <person name="Fang J."/>
        </authorList>
    </citation>
    <scope>NUCLEOTIDE SEQUENCE [LARGE SCALE GENOMIC DNA]</scope>
    <source>
        <strain evidence="2">DSL-17</strain>
    </source>
</reference>
<protein>
    <submittedName>
        <fullName evidence="2">Uncharacterized protein</fullName>
    </submittedName>
</protein>
<dbReference type="Proteomes" id="UP000310334">
    <property type="component" value="Unassembled WGS sequence"/>
</dbReference>
<keyword evidence="1" id="KW-0812">Transmembrane</keyword>
<feature type="transmembrane region" description="Helical" evidence="1">
    <location>
        <begin position="31"/>
        <end position="52"/>
    </location>
</feature>
<organism evidence="2 3">
    <name type="scientific">Metabacillus sediminilitoris</name>
    <dbReference type="NCBI Taxonomy" id="2567941"/>
    <lineage>
        <taxon>Bacteria</taxon>
        <taxon>Bacillati</taxon>
        <taxon>Bacillota</taxon>
        <taxon>Bacilli</taxon>
        <taxon>Bacillales</taxon>
        <taxon>Bacillaceae</taxon>
        <taxon>Metabacillus</taxon>
    </lineage>
</organism>
<dbReference type="EMBL" id="SSNT01000008">
    <property type="protein sequence ID" value="THF79825.1"/>
    <property type="molecule type" value="Genomic_DNA"/>
</dbReference>
<evidence type="ECO:0000256" key="1">
    <source>
        <dbReference type="SAM" id="Phobius"/>
    </source>
</evidence>
<keyword evidence="3" id="KW-1185">Reference proteome</keyword>
<comment type="caution">
    <text evidence="2">The sequence shown here is derived from an EMBL/GenBank/DDBJ whole genome shotgun (WGS) entry which is preliminary data.</text>
</comment>
<accession>A0A4S4BZ10</accession>
<dbReference type="AlphaFoldDB" id="A0A4S4BZ10"/>
<name>A0A4S4BZ10_9BACI</name>
<keyword evidence="1" id="KW-0472">Membrane</keyword>
<proteinExistence type="predicted"/>
<keyword evidence="1" id="KW-1133">Transmembrane helix</keyword>
<evidence type="ECO:0000313" key="2">
    <source>
        <dbReference type="EMBL" id="THF79825.1"/>
    </source>
</evidence>
<gene>
    <name evidence="2" type="ORF">E6W99_11340</name>
</gene>